<dbReference type="PROSITE" id="PS50005">
    <property type="entry name" value="TPR"/>
    <property type="match status" value="3"/>
</dbReference>
<feature type="repeat" description="TPR" evidence="1">
    <location>
        <begin position="140"/>
        <end position="173"/>
    </location>
</feature>
<dbReference type="SMART" id="SM00028">
    <property type="entry name" value="TPR"/>
    <property type="match status" value="5"/>
</dbReference>
<dbReference type="PANTHER" id="PTHR44366:SF1">
    <property type="entry name" value="UDP-N-ACETYLGLUCOSAMINE--PEPTIDE N-ACETYLGLUCOSAMINYLTRANSFERASE 110 KDA SUBUNIT"/>
    <property type="match status" value="1"/>
</dbReference>
<evidence type="ECO:0000313" key="2">
    <source>
        <dbReference type="EMBL" id="PYE22845.1"/>
    </source>
</evidence>
<feature type="repeat" description="TPR" evidence="1">
    <location>
        <begin position="72"/>
        <end position="105"/>
    </location>
</feature>
<dbReference type="InterPro" id="IPR011990">
    <property type="entry name" value="TPR-like_helical_dom_sf"/>
</dbReference>
<dbReference type="SUPFAM" id="SSF48452">
    <property type="entry name" value="TPR-like"/>
    <property type="match status" value="1"/>
</dbReference>
<sequence>MTPVDEWFQLGLEQHRAGGLEQAESMYQQVLQHDPQHAEALHLLGVVASQRSQFDHAQVLIGRAVALRPDVASYHASLANAFSGAGALDAATLHYDQALQLQPDFAEAHNSLGKVKLAQGQIAAAVACFRGATASRPEYWQAHHALGTALMQLGEFDAAITAYQAAITLNPAAPNLYSELNAVLAAAGREFDAVDVYLGAIAAETASADETRKQAAGRQPLSAGAEAAERGEAGTWFSTVEAFAAELDRRKLDGDVEGALGLVQRIVRTCVFDRRGTAKVFADATLDRCCSQLGKARLTALQAAGDVVEEARVDCVVLATEVYRLGGHTAVIEDLLKTQCFGPRVVLMLTDAFNMADLSVIADRFGMAVESEVAPKGSLVPKLDWALNRLRALRPRRLVLMNHHNDAVTIAAAQPSLADETIFYHHGDHQLCLGVTLEHTVHVDPHPMGFHNCRDVVGVRNAVYWPFIAEDAGGRTAATWMRDGTLRTSSTGSSNKFESPYKIQYADVIPQVLACTGGVHVHIGPLSESTLSRIRGALIALAIPPQRFVHIPWVRSVWKALQALQIDVLIASFPQGGGKALIEAMGSGTPVIGHDCYISPFLGGADLYYPGAFQWARTEELLEHLRGLTPAQLQRESDDARRQYEQFHTVEALSLAINGAPDAPVVPSLRPHRVDPLQTFLDDVRYAQQDYAMHMQLIR</sequence>
<keyword evidence="1" id="KW-0802">TPR repeat</keyword>
<gene>
    <name evidence="2" type="ORF">C7410_109141</name>
</gene>
<evidence type="ECO:0000313" key="3">
    <source>
        <dbReference type="Proteomes" id="UP000247772"/>
    </source>
</evidence>
<dbReference type="PANTHER" id="PTHR44366">
    <property type="entry name" value="UDP-N-ACETYLGLUCOSAMINE--PEPTIDE N-ACETYLGLUCOSAMINYLTRANSFERASE 110 KDA SUBUNIT"/>
    <property type="match status" value="1"/>
</dbReference>
<feature type="repeat" description="TPR" evidence="1">
    <location>
        <begin position="4"/>
        <end position="37"/>
    </location>
</feature>
<dbReference type="PROSITE" id="PS50293">
    <property type="entry name" value="TPR_REGION"/>
    <property type="match status" value="1"/>
</dbReference>
<comment type="caution">
    <text evidence="2">The sequence shown here is derived from an EMBL/GenBank/DDBJ whole genome shotgun (WGS) entry which is preliminary data.</text>
</comment>
<dbReference type="Proteomes" id="UP000247772">
    <property type="component" value="Unassembled WGS sequence"/>
</dbReference>
<dbReference type="Pfam" id="PF14559">
    <property type="entry name" value="TPR_19"/>
    <property type="match status" value="1"/>
</dbReference>
<dbReference type="GO" id="GO:0006493">
    <property type="term" value="P:protein O-linked glycosylation"/>
    <property type="evidence" value="ECO:0007669"/>
    <property type="project" value="InterPro"/>
</dbReference>
<dbReference type="OrthoDB" id="9113268at2"/>
<evidence type="ECO:0000256" key="1">
    <source>
        <dbReference type="PROSITE-ProRule" id="PRU00339"/>
    </source>
</evidence>
<dbReference type="Gene3D" id="3.40.50.2000">
    <property type="entry name" value="Glycogen Phosphorylase B"/>
    <property type="match status" value="1"/>
</dbReference>
<dbReference type="RefSeq" id="WP_110855267.1">
    <property type="nucleotide sequence ID" value="NZ_QJSQ01000009.1"/>
</dbReference>
<accession>A0A2V4TBJ5</accession>
<dbReference type="Pfam" id="PF13432">
    <property type="entry name" value="TPR_16"/>
    <property type="match status" value="1"/>
</dbReference>
<name>A0A2V4TBJ5_9BURK</name>
<dbReference type="InterPro" id="IPR037919">
    <property type="entry name" value="OGT"/>
</dbReference>
<dbReference type="Gene3D" id="1.25.40.10">
    <property type="entry name" value="Tetratricopeptide repeat domain"/>
    <property type="match status" value="2"/>
</dbReference>
<dbReference type="EMBL" id="QJSQ01000009">
    <property type="protein sequence ID" value="PYE22845.1"/>
    <property type="molecule type" value="Genomic_DNA"/>
</dbReference>
<protein>
    <submittedName>
        <fullName evidence="2">Flp pilus assembly protein TadD</fullName>
    </submittedName>
</protein>
<reference evidence="2 3" key="1">
    <citation type="submission" date="2018-06" db="EMBL/GenBank/DDBJ databases">
        <title>Genomic Encyclopedia of Type Strains, Phase IV (KMG-V): Genome sequencing to study the core and pangenomes of soil and plant-associated prokaryotes.</title>
        <authorList>
            <person name="Whitman W."/>
        </authorList>
    </citation>
    <scope>NUCLEOTIDE SEQUENCE [LARGE SCALE GENOMIC DNA]</scope>
    <source>
        <strain evidence="2 3">SRCL-318</strain>
    </source>
</reference>
<dbReference type="InterPro" id="IPR019734">
    <property type="entry name" value="TPR_rpt"/>
</dbReference>
<proteinExistence type="predicted"/>
<organism evidence="2 3">
    <name type="scientific">Paraburkholderia silvatlantica</name>
    <dbReference type="NCBI Taxonomy" id="321895"/>
    <lineage>
        <taxon>Bacteria</taxon>
        <taxon>Pseudomonadati</taxon>
        <taxon>Pseudomonadota</taxon>
        <taxon>Betaproteobacteria</taxon>
        <taxon>Burkholderiales</taxon>
        <taxon>Burkholderiaceae</taxon>
        <taxon>Paraburkholderia</taxon>
    </lineage>
</organism>
<dbReference type="AlphaFoldDB" id="A0A2V4TBJ5"/>
<dbReference type="GO" id="GO:0097363">
    <property type="term" value="F:protein O-acetylglucosaminyltransferase activity"/>
    <property type="evidence" value="ECO:0007669"/>
    <property type="project" value="TreeGrafter"/>
</dbReference>